<reference evidence="4 6" key="1">
    <citation type="submission" date="2015-07" db="EMBL/GenBank/DDBJ databases">
        <title>Genome analysis of myxobacterium Chondromyces crocatus Cm c5 reveals a high potential for natural compound synthesis and the genetic basis for the loss of fruiting body formation.</title>
        <authorList>
            <person name="Zaburannyi N."/>
            <person name="Bunk B."/>
            <person name="Maier J."/>
            <person name="Overmann J."/>
            <person name="Mueller R."/>
        </authorList>
    </citation>
    <scope>NUCLEOTIDE SEQUENCE [LARGE SCALE GENOMIC DNA]</scope>
    <source>
        <strain evidence="4 6">Cm c5</strain>
    </source>
</reference>
<dbReference type="InterPro" id="IPR052909">
    <property type="entry name" value="Transposase_6_like"/>
</dbReference>
<feature type="domain" description="Insertion element IS402-like" evidence="1">
    <location>
        <begin position="7"/>
        <end position="79"/>
    </location>
</feature>
<dbReference type="EMBL" id="CP012159">
    <property type="protein sequence ID" value="AKT36562.1"/>
    <property type="molecule type" value="Genomic_DNA"/>
</dbReference>
<dbReference type="PATRIC" id="fig|52.7.peg.2833"/>
<dbReference type="KEGG" id="ccro:CMC5_084740"/>
<sequence length="128" mass="14776">MAVRRQLNDQQWLRIESFLASERGRGRPALDDRLFVDAVLWILRTGAPWRDLPTEFGPWQTVFNRFDRWSKTGKWQRLFKVLQTDIDDEWISIDSTIVRAHQHAAGAKGGARVSALGALAEVCQRRCI</sequence>
<dbReference type="PANTHER" id="PTHR46637">
    <property type="entry name" value="TIS1421-TRANSPOSASE PROTEIN A"/>
    <property type="match status" value="1"/>
</dbReference>
<dbReference type="PANTHER" id="PTHR46637:SF1">
    <property type="entry name" value="BLL5188 PROTEIN"/>
    <property type="match status" value="1"/>
</dbReference>
<evidence type="ECO:0000313" key="6">
    <source>
        <dbReference type="Proteomes" id="UP000067626"/>
    </source>
</evidence>
<dbReference type="KEGG" id="ccro:CMC5_026020"/>
<evidence type="ECO:0000313" key="2">
    <source>
        <dbReference type="EMBL" id="AKT36562.1"/>
    </source>
</evidence>
<dbReference type="Proteomes" id="UP000067626">
    <property type="component" value="Chromosome"/>
</dbReference>
<dbReference type="KEGG" id="ccro:CMC5_006800"/>
<dbReference type="EMBL" id="CP012159">
    <property type="protein sequence ID" value="AKT38455.1"/>
    <property type="molecule type" value="Genomic_DNA"/>
</dbReference>
<dbReference type="NCBIfam" id="NF033580">
    <property type="entry name" value="transpos_IS5_3"/>
    <property type="match status" value="1"/>
</dbReference>
<organism evidence="4 6">
    <name type="scientific">Chondromyces crocatus</name>
    <dbReference type="NCBI Taxonomy" id="52"/>
    <lineage>
        <taxon>Bacteria</taxon>
        <taxon>Pseudomonadati</taxon>
        <taxon>Myxococcota</taxon>
        <taxon>Polyangia</taxon>
        <taxon>Polyangiales</taxon>
        <taxon>Polyangiaceae</taxon>
        <taxon>Chondromyces</taxon>
    </lineage>
</organism>
<gene>
    <name evidence="4" type="primary">isftu1</name>
    <name evidence="2" type="ORF">CMC5_006800</name>
    <name evidence="3" type="ORF">CMC5_026020</name>
    <name evidence="5" type="ORF">CMC5_079960</name>
    <name evidence="4" type="ORF">CMC5_084740</name>
</gene>
<dbReference type="InterPro" id="IPR025161">
    <property type="entry name" value="IS402-like_dom"/>
</dbReference>
<evidence type="ECO:0000313" key="4">
    <source>
        <dbReference type="EMBL" id="AKT38493.1"/>
    </source>
</evidence>
<dbReference type="EMBL" id="CP012159">
    <property type="protein sequence ID" value="AKT38493.1"/>
    <property type="molecule type" value="Genomic_DNA"/>
</dbReference>
<dbReference type="STRING" id="52.CMC5_006800"/>
<proteinExistence type="predicted"/>
<accession>A0A0K1ED38</accession>
<name>A0A0K1ED38_CHOCO</name>
<dbReference type="EMBL" id="CP012159">
    <property type="protein sequence ID" value="AKT43760.1"/>
    <property type="molecule type" value="Genomic_DNA"/>
</dbReference>
<evidence type="ECO:0000259" key="1">
    <source>
        <dbReference type="Pfam" id="PF13340"/>
    </source>
</evidence>
<dbReference type="AlphaFoldDB" id="A0A0K1ED38"/>
<evidence type="ECO:0000313" key="3">
    <source>
        <dbReference type="EMBL" id="AKT38455.1"/>
    </source>
</evidence>
<dbReference type="Pfam" id="PF13340">
    <property type="entry name" value="DUF4096"/>
    <property type="match status" value="1"/>
</dbReference>
<keyword evidence="6" id="KW-1185">Reference proteome</keyword>
<protein>
    <submittedName>
        <fullName evidence="4">Transposase</fullName>
    </submittedName>
</protein>
<evidence type="ECO:0000313" key="5">
    <source>
        <dbReference type="EMBL" id="AKT43760.1"/>
    </source>
</evidence>
<dbReference type="KEGG" id="ccro:CMC5_079960"/>